<evidence type="ECO:0008006" key="9">
    <source>
        <dbReference type="Google" id="ProtNLM"/>
    </source>
</evidence>
<comment type="subcellular location">
    <subcellularLocation>
        <location evidence="1">Cell membrane</location>
        <topology evidence="1">Multi-pass membrane protein</topology>
    </subcellularLocation>
</comment>
<feature type="transmembrane region" description="Helical" evidence="6">
    <location>
        <begin position="133"/>
        <end position="160"/>
    </location>
</feature>
<keyword evidence="4 6" id="KW-1133">Transmembrane helix</keyword>
<keyword evidence="3 6" id="KW-0812">Transmembrane</keyword>
<comment type="caution">
    <text evidence="7">The sequence shown here is derived from an EMBL/GenBank/DDBJ whole genome shotgun (WGS) entry which is preliminary data.</text>
</comment>
<gene>
    <name evidence="7" type="ORF">ATX59_07825</name>
</gene>
<feature type="transmembrane region" description="Helical" evidence="6">
    <location>
        <begin position="180"/>
        <end position="200"/>
    </location>
</feature>
<dbReference type="PIRSF" id="PIRSF035875">
    <property type="entry name" value="RNase_BN"/>
    <property type="match status" value="1"/>
</dbReference>
<protein>
    <recommendedName>
        <fullName evidence="9">YihY/virulence factor BrkB family protein</fullName>
    </recommendedName>
</protein>
<reference evidence="7 8" key="1">
    <citation type="journal article" date="2016" name="BMC Genomics">
        <title>Consensus pan-genome assembly of the specialised wine bacterium Oenococcus oeni.</title>
        <authorList>
            <person name="Sternes P.R."/>
            <person name="Borneman A.R."/>
        </authorList>
    </citation>
    <scope>NUCLEOTIDE SEQUENCE [LARGE SCALE GENOMIC DNA]</scope>
    <source>
        <strain evidence="7 8">AWRIB661</strain>
    </source>
</reference>
<organism evidence="7 8">
    <name type="scientific">Oenococcus oeni</name>
    <name type="common">Leuconostoc oenos</name>
    <dbReference type="NCBI Taxonomy" id="1247"/>
    <lineage>
        <taxon>Bacteria</taxon>
        <taxon>Bacillati</taxon>
        <taxon>Bacillota</taxon>
        <taxon>Bacilli</taxon>
        <taxon>Lactobacillales</taxon>
        <taxon>Lactobacillaceae</taxon>
        <taxon>Oenococcus</taxon>
    </lineage>
</organism>
<evidence type="ECO:0000256" key="5">
    <source>
        <dbReference type="ARBA" id="ARBA00023136"/>
    </source>
</evidence>
<dbReference type="PANTHER" id="PTHR30213:SF0">
    <property type="entry name" value="UPF0761 MEMBRANE PROTEIN YIHY"/>
    <property type="match status" value="1"/>
</dbReference>
<dbReference type="InterPro" id="IPR017039">
    <property type="entry name" value="Virul_fac_BrkB"/>
</dbReference>
<accession>A0A6N3ZZP4</accession>
<keyword evidence="5 6" id="KW-0472">Membrane</keyword>
<dbReference type="EMBL" id="MLOK01000053">
    <property type="protein sequence ID" value="OIM20631.1"/>
    <property type="molecule type" value="Genomic_DNA"/>
</dbReference>
<sequence length="282" mass="31878">MNKHKLLNSFLRWAKLFKKYYQQGNVNNNAIILSYYLLLSLPPIILILGNLLAHLKIGVKTILNYIIQITPSDMSNIIKPIINSFLTNGSNSSLSIGILVTIWSASGLIATLRRCFNQIYNSSSKQNAIVSRILSFVLLLLAFLLFALLLSIMLFGQYLLKLLKNNFGTSLGWLTSLLGAKNLIGLVGLFSLLILIYYFVPQAKIKWRYVWIGAVFTSLGWLLLAQGFQLYVEYFAQRVSSYQTIGSFILLMFWLNFSSSIILIGGVINASCQNYFEKVVKF</sequence>
<dbReference type="RefSeq" id="WP_071449106.1">
    <property type="nucleotide sequence ID" value="NZ_MLOK01000053.1"/>
</dbReference>
<dbReference type="GO" id="GO:0005886">
    <property type="term" value="C:plasma membrane"/>
    <property type="evidence" value="ECO:0007669"/>
    <property type="project" value="UniProtKB-SubCell"/>
</dbReference>
<name>A0A6N3ZZP4_OENOE</name>
<evidence type="ECO:0000313" key="7">
    <source>
        <dbReference type="EMBL" id="OIM20631.1"/>
    </source>
</evidence>
<dbReference type="Proteomes" id="UP000181728">
    <property type="component" value="Unassembled WGS sequence"/>
</dbReference>
<feature type="transmembrane region" description="Helical" evidence="6">
    <location>
        <begin position="244"/>
        <end position="268"/>
    </location>
</feature>
<evidence type="ECO:0000256" key="6">
    <source>
        <dbReference type="SAM" id="Phobius"/>
    </source>
</evidence>
<feature type="transmembrane region" description="Helical" evidence="6">
    <location>
        <begin position="209"/>
        <end position="232"/>
    </location>
</feature>
<dbReference type="AlphaFoldDB" id="A0A6N3ZZP4"/>
<evidence type="ECO:0000256" key="4">
    <source>
        <dbReference type="ARBA" id="ARBA00022989"/>
    </source>
</evidence>
<proteinExistence type="predicted"/>
<dbReference type="PANTHER" id="PTHR30213">
    <property type="entry name" value="INNER MEMBRANE PROTEIN YHJD"/>
    <property type="match status" value="1"/>
</dbReference>
<evidence type="ECO:0000313" key="8">
    <source>
        <dbReference type="Proteomes" id="UP000181728"/>
    </source>
</evidence>
<evidence type="ECO:0000256" key="2">
    <source>
        <dbReference type="ARBA" id="ARBA00022475"/>
    </source>
</evidence>
<feature type="transmembrane region" description="Helical" evidence="6">
    <location>
        <begin position="94"/>
        <end position="112"/>
    </location>
</feature>
<dbReference type="Pfam" id="PF03631">
    <property type="entry name" value="Virul_fac_BrkB"/>
    <property type="match status" value="1"/>
</dbReference>
<keyword evidence="2" id="KW-1003">Cell membrane</keyword>
<dbReference type="NCBIfam" id="TIGR00765">
    <property type="entry name" value="yihY_not_rbn"/>
    <property type="match status" value="1"/>
</dbReference>
<evidence type="ECO:0000256" key="1">
    <source>
        <dbReference type="ARBA" id="ARBA00004651"/>
    </source>
</evidence>
<feature type="transmembrane region" description="Helical" evidence="6">
    <location>
        <begin position="33"/>
        <end position="55"/>
    </location>
</feature>
<evidence type="ECO:0000256" key="3">
    <source>
        <dbReference type="ARBA" id="ARBA00022692"/>
    </source>
</evidence>